<dbReference type="Proteomes" id="UP001223586">
    <property type="component" value="Unassembled WGS sequence"/>
</dbReference>
<protein>
    <submittedName>
        <fullName evidence="1">Head-tail adaptor</fullName>
    </submittedName>
</protein>
<keyword evidence="2" id="KW-1185">Reference proteome</keyword>
<sequence length="116" mass="13447">MSFQRLLNETMAIVRKKRVKNPVGGWTETDMQIAADTPCRLSSVSSARVGNQQKIEQQRENYEADHVIFCLPDVDIQEGDQVAIRDQLFEVTGWFEPSLKRHHLEIPVLRKRRDEA</sequence>
<reference evidence="1 2" key="1">
    <citation type="submission" date="2023-07" db="EMBL/GenBank/DDBJ databases">
        <title>Genomic Encyclopedia of Type Strains, Phase IV (KMG-IV): sequencing the most valuable type-strain genomes for metagenomic binning, comparative biology and taxonomic classification.</title>
        <authorList>
            <person name="Goeker M."/>
        </authorList>
    </citation>
    <scope>NUCLEOTIDE SEQUENCE [LARGE SCALE GENOMIC DNA]</scope>
    <source>
        <strain evidence="1 2">DSM 23837</strain>
    </source>
</reference>
<dbReference type="EMBL" id="JAUSTT010000015">
    <property type="protein sequence ID" value="MDQ0176723.1"/>
    <property type="molecule type" value="Genomic_DNA"/>
</dbReference>
<evidence type="ECO:0000313" key="1">
    <source>
        <dbReference type="EMBL" id="MDQ0176723.1"/>
    </source>
</evidence>
<gene>
    <name evidence="1" type="ORF">J2S08_002581</name>
</gene>
<dbReference type="InterPro" id="IPR008767">
    <property type="entry name" value="Phage_SPP1_head-tail_adaptor"/>
</dbReference>
<dbReference type="RefSeq" id="WP_307230101.1">
    <property type="nucleotide sequence ID" value="NZ_JAUSTT010000015.1"/>
</dbReference>
<organism evidence="1 2">
    <name type="scientific">Bacillus chungangensis</name>
    <dbReference type="NCBI Taxonomy" id="587633"/>
    <lineage>
        <taxon>Bacteria</taxon>
        <taxon>Bacillati</taxon>
        <taxon>Bacillota</taxon>
        <taxon>Bacilli</taxon>
        <taxon>Bacillales</taxon>
        <taxon>Bacillaceae</taxon>
        <taxon>Bacillus</taxon>
    </lineage>
</organism>
<comment type="caution">
    <text evidence="1">The sequence shown here is derived from an EMBL/GenBank/DDBJ whole genome shotgun (WGS) entry which is preliminary data.</text>
</comment>
<dbReference type="Pfam" id="PF05521">
    <property type="entry name" value="Phage_HCP"/>
    <property type="match status" value="1"/>
</dbReference>
<name>A0ABT9WTU3_9BACI</name>
<accession>A0ABT9WTU3</accession>
<proteinExistence type="predicted"/>
<evidence type="ECO:0000313" key="2">
    <source>
        <dbReference type="Proteomes" id="UP001223586"/>
    </source>
</evidence>